<feature type="region of interest" description="Disordered" evidence="1">
    <location>
        <begin position="1"/>
        <end position="122"/>
    </location>
</feature>
<dbReference type="EMBL" id="KV454211">
    <property type="protein sequence ID" value="ODQ59478.1"/>
    <property type="molecule type" value="Genomic_DNA"/>
</dbReference>
<protein>
    <submittedName>
        <fullName evidence="2">Uncharacterized protein</fullName>
    </submittedName>
</protein>
<dbReference type="GeneID" id="30200892"/>
<dbReference type="Proteomes" id="UP000094112">
    <property type="component" value="Unassembled WGS sequence"/>
</dbReference>
<feature type="region of interest" description="Disordered" evidence="1">
    <location>
        <begin position="381"/>
        <end position="403"/>
    </location>
</feature>
<evidence type="ECO:0000313" key="3">
    <source>
        <dbReference type="Proteomes" id="UP000094112"/>
    </source>
</evidence>
<accession>A0A1E3P2C6</accession>
<gene>
    <name evidence="2" type="ORF">WICANDRAFT_63969</name>
</gene>
<dbReference type="AlphaFoldDB" id="A0A1E3P2C6"/>
<proteinExistence type="predicted"/>
<evidence type="ECO:0000256" key="1">
    <source>
        <dbReference type="SAM" id="MobiDB-lite"/>
    </source>
</evidence>
<sequence>MSDNESQRTKKQFKSQSVNNLFRQQVTNSSSSDGNNHEHPLLIKKKSTGSATKLKLVSKKSNTVNRTKLEKKKAVSKETSPPVWSKSQSPEVKETNQDNEMNKENEPEVEQKEEKPVEQTIKSQTPEATVVQEPVDNFNWADEDEDNIWLDLQNQIHNETKPPTRNEQTLWSSPSSKISSFRKSTTPTISSLNQSPLVSSSNDIFNEPNDLFTLQSRQVSNDSRYNSHPPTPNYVDENLWNQNYNLWNSDDRQLSTKSDSTLLWSPFNNKRKDLDDPLKSLGLDSQARQTTSRFFPSPQIEQENAFGVQTKNIPTLARRTPEKKPSISRSKSIDDSINDIIKLISPEKKYSDHLETSTLQTEQELFPEHFNVNNNTAIPVSFPGSYTTQQEVHQQQPRPQPQEQYYPEGFASTFYKRGINNFMFVRELQPKLITSKSKDTVEVRISLPSINTNIQSEEDIFFKMRCYIINVGLRELNGKNSGYKLSQKSNNINANNGNYGRPRYGNATFTRKQGYTRR</sequence>
<dbReference type="RefSeq" id="XP_019038685.1">
    <property type="nucleotide sequence ID" value="XM_019183646.1"/>
</dbReference>
<feature type="compositionally biased region" description="Low complexity" evidence="1">
    <location>
        <begin position="172"/>
        <end position="197"/>
    </location>
</feature>
<name>A0A1E3P2C6_WICAA</name>
<feature type="compositionally biased region" description="Polar residues" evidence="1">
    <location>
        <begin position="14"/>
        <end position="34"/>
    </location>
</feature>
<evidence type="ECO:0000313" key="2">
    <source>
        <dbReference type="EMBL" id="ODQ59478.1"/>
    </source>
</evidence>
<feature type="region of interest" description="Disordered" evidence="1">
    <location>
        <begin position="158"/>
        <end position="197"/>
    </location>
</feature>
<reference evidence="2 3" key="1">
    <citation type="journal article" date="2016" name="Proc. Natl. Acad. Sci. U.S.A.">
        <title>Comparative genomics of biotechnologically important yeasts.</title>
        <authorList>
            <person name="Riley R."/>
            <person name="Haridas S."/>
            <person name="Wolfe K.H."/>
            <person name="Lopes M.R."/>
            <person name="Hittinger C.T."/>
            <person name="Goeker M."/>
            <person name="Salamov A.A."/>
            <person name="Wisecaver J.H."/>
            <person name="Long T.M."/>
            <person name="Calvey C.H."/>
            <person name="Aerts A.L."/>
            <person name="Barry K.W."/>
            <person name="Choi C."/>
            <person name="Clum A."/>
            <person name="Coughlan A.Y."/>
            <person name="Deshpande S."/>
            <person name="Douglass A.P."/>
            <person name="Hanson S.J."/>
            <person name="Klenk H.-P."/>
            <person name="LaButti K.M."/>
            <person name="Lapidus A."/>
            <person name="Lindquist E.A."/>
            <person name="Lipzen A.M."/>
            <person name="Meier-Kolthoff J.P."/>
            <person name="Ohm R.A."/>
            <person name="Otillar R.P."/>
            <person name="Pangilinan J.L."/>
            <person name="Peng Y."/>
            <person name="Rokas A."/>
            <person name="Rosa C.A."/>
            <person name="Scheuner C."/>
            <person name="Sibirny A.A."/>
            <person name="Slot J.C."/>
            <person name="Stielow J.B."/>
            <person name="Sun H."/>
            <person name="Kurtzman C.P."/>
            <person name="Blackwell M."/>
            <person name="Grigoriev I.V."/>
            <person name="Jeffries T.W."/>
        </authorList>
    </citation>
    <scope>NUCLEOTIDE SEQUENCE [LARGE SCALE GENOMIC DNA]</scope>
    <source>
        <strain evidence="3">ATCC 58044 / CBS 1984 / NCYC 433 / NRRL Y-366-8</strain>
    </source>
</reference>
<keyword evidence="3" id="KW-1185">Reference proteome</keyword>
<dbReference type="OrthoDB" id="4096847at2759"/>
<dbReference type="STRING" id="683960.A0A1E3P2C6"/>
<feature type="compositionally biased region" description="Basic and acidic residues" evidence="1">
    <location>
        <begin position="91"/>
        <end position="117"/>
    </location>
</feature>
<organism evidence="2 3">
    <name type="scientific">Wickerhamomyces anomalus (strain ATCC 58044 / CBS 1984 / NCYC 433 / NRRL Y-366-8)</name>
    <name type="common">Yeast</name>
    <name type="synonym">Hansenula anomala</name>
    <dbReference type="NCBI Taxonomy" id="683960"/>
    <lineage>
        <taxon>Eukaryota</taxon>
        <taxon>Fungi</taxon>
        <taxon>Dikarya</taxon>
        <taxon>Ascomycota</taxon>
        <taxon>Saccharomycotina</taxon>
        <taxon>Saccharomycetes</taxon>
        <taxon>Phaffomycetales</taxon>
        <taxon>Wickerhamomycetaceae</taxon>
        <taxon>Wickerhamomyces</taxon>
    </lineage>
</organism>
<feature type="compositionally biased region" description="Low complexity" evidence="1">
    <location>
        <begin position="389"/>
        <end position="403"/>
    </location>
</feature>